<organism evidence="3 4">
    <name type="scientific">Cherax quadricarinatus</name>
    <name type="common">Australian red claw crayfish</name>
    <dbReference type="NCBI Taxonomy" id="27406"/>
    <lineage>
        <taxon>Eukaryota</taxon>
        <taxon>Metazoa</taxon>
        <taxon>Ecdysozoa</taxon>
        <taxon>Arthropoda</taxon>
        <taxon>Crustacea</taxon>
        <taxon>Multicrustacea</taxon>
        <taxon>Malacostraca</taxon>
        <taxon>Eumalacostraca</taxon>
        <taxon>Eucarida</taxon>
        <taxon>Decapoda</taxon>
        <taxon>Pleocyemata</taxon>
        <taxon>Astacidea</taxon>
        <taxon>Parastacoidea</taxon>
        <taxon>Parastacidae</taxon>
        <taxon>Cherax</taxon>
    </lineage>
</organism>
<evidence type="ECO:0000313" key="4">
    <source>
        <dbReference type="Proteomes" id="UP001445076"/>
    </source>
</evidence>
<evidence type="ECO:0000256" key="2">
    <source>
        <dbReference type="SAM" id="SignalP"/>
    </source>
</evidence>
<gene>
    <name evidence="3" type="ORF">OTU49_006890</name>
</gene>
<dbReference type="Proteomes" id="UP001445076">
    <property type="component" value="Unassembled WGS sequence"/>
</dbReference>
<feature type="chain" id="PRO_5043654153" evidence="2">
    <location>
        <begin position="25"/>
        <end position="302"/>
    </location>
</feature>
<protein>
    <submittedName>
        <fullName evidence="3">Uncharacterized protein</fullName>
    </submittedName>
</protein>
<evidence type="ECO:0000256" key="1">
    <source>
        <dbReference type="SAM" id="MobiDB-lite"/>
    </source>
</evidence>
<reference evidence="3 4" key="1">
    <citation type="journal article" date="2024" name="BMC Genomics">
        <title>Genome assembly of redclaw crayfish (Cherax quadricarinatus) provides insights into its immune adaptation and hypoxia tolerance.</title>
        <authorList>
            <person name="Liu Z."/>
            <person name="Zheng J."/>
            <person name="Li H."/>
            <person name="Fang K."/>
            <person name="Wang S."/>
            <person name="He J."/>
            <person name="Zhou D."/>
            <person name="Weng S."/>
            <person name="Chi M."/>
            <person name="Gu Z."/>
            <person name="He J."/>
            <person name="Li F."/>
            <person name="Wang M."/>
        </authorList>
    </citation>
    <scope>NUCLEOTIDE SEQUENCE [LARGE SCALE GENOMIC DNA]</scope>
    <source>
        <strain evidence="3">ZL_2023a</strain>
    </source>
</reference>
<sequence length="302" mass="33838">MAGRVGVVLVLVWACWSGIGRVLANHSQCDVQALRCDVICAFPDLDLHCSRCIRRRPMRFGKRSEVLKTSSDGSLSEQQHDVLKVSSDGSLSEPHGVLKTSSDGSLSYPNGILKASSDELFTEPLNTRISSLGQARLHTIKRHDMKSTSASNTKQHTRPAEREKQPAVLLNAGLSHFVNKIWNHSIKKTVAPRHSRDSYNTDLLHGRYPHDQQDKLGLNSDDSVDMDFTTRRKRRSTSTFFDFIGISRRSNSGHGTKFPEAMRIKRSEAHEVVEGLMELLGLEELPVDPRIYGCHELLPVFD</sequence>
<feature type="signal peptide" evidence="2">
    <location>
        <begin position="1"/>
        <end position="24"/>
    </location>
</feature>
<keyword evidence="2" id="KW-0732">Signal</keyword>
<dbReference type="EMBL" id="JARKIK010000056">
    <property type="protein sequence ID" value="KAK8732713.1"/>
    <property type="molecule type" value="Genomic_DNA"/>
</dbReference>
<feature type="region of interest" description="Disordered" evidence="1">
    <location>
        <begin position="143"/>
        <end position="163"/>
    </location>
</feature>
<accession>A0AAW0WZL1</accession>
<name>A0AAW0WZL1_CHEQU</name>
<proteinExistence type="predicted"/>
<dbReference type="AlphaFoldDB" id="A0AAW0WZL1"/>
<keyword evidence="4" id="KW-1185">Reference proteome</keyword>
<evidence type="ECO:0000313" key="3">
    <source>
        <dbReference type="EMBL" id="KAK8732713.1"/>
    </source>
</evidence>
<comment type="caution">
    <text evidence="3">The sequence shown here is derived from an EMBL/GenBank/DDBJ whole genome shotgun (WGS) entry which is preliminary data.</text>
</comment>